<dbReference type="GO" id="GO:0003677">
    <property type="term" value="F:DNA binding"/>
    <property type="evidence" value="ECO:0007669"/>
    <property type="project" value="InterPro"/>
</dbReference>
<dbReference type="CDD" id="cd00093">
    <property type="entry name" value="HTH_XRE"/>
    <property type="match status" value="1"/>
</dbReference>
<dbReference type="Proteomes" id="UP000182826">
    <property type="component" value="Unassembled WGS sequence"/>
</dbReference>
<dbReference type="Pfam" id="PF01381">
    <property type="entry name" value="HTH_3"/>
    <property type="match status" value="1"/>
</dbReference>
<sequence length="125" mass="14914">MLKKKLTLKRIEKNFTQEEMAHLLGISQSQYSRRERGTTKISTAEWNKLANILETDLAMIYESDENIQLLNETEKNIYNEFSNYKNDNIEFTLIIMRKYIEKLEFENKKLKSKLSKVVNEFAQKI</sequence>
<gene>
    <name evidence="2" type="ORF">BKM63_16360</name>
</gene>
<protein>
    <recommendedName>
        <fullName evidence="1">HTH cro/C1-type domain-containing protein</fullName>
    </recommendedName>
</protein>
<name>A0A1J7BPF8_FLAJO</name>
<organism evidence="2 3">
    <name type="scientific">Flavobacterium johnsoniae</name>
    <name type="common">Cytophaga johnsonae</name>
    <dbReference type="NCBI Taxonomy" id="986"/>
    <lineage>
        <taxon>Bacteria</taxon>
        <taxon>Pseudomonadati</taxon>
        <taxon>Bacteroidota</taxon>
        <taxon>Flavobacteriia</taxon>
        <taxon>Flavobacteriales</taxon>
        <taxon>Flavobacteriaceae</taxon>
        <taxon>Flavobacterium</taxon>
    </lineage>
</organism>
<evidence type="ECO:0000313" key="2">
    <source>
        <dbReference type="EMBL" id="OIV40461.1"/>
    </source>
</evidence>
<dbReference type="EMBL" id="MLFK01000009">
    <property type="protein sequence ID" value="OIV40461.1"/>
    <property type="molecule type" value="Genomic_DNA"/>
</dbReference>
<dbReference type="SMART" id="SM00530">
    <property type="entry name" value="HTH_XRE"/>
    <property type="match status" value="1"/>
</dbReference>
<dbReference type="OrthoDB" id="1274166at2"/>
<evidence type="ECO:0000313" key="3">
    <source>
        <dbReference type="Proteomes" id="UP000182826"/>
    </source>
</evidence>
<dbReference type="SUPFAM" id="SSF47413">
    <property type="entry name" value="lambda repressor-like DNA-binding domains"/>
    <property type="match status" value="1"/>
</dbReference>
<dbReference type="RefSeq" id="WP_071637663.1">
    <property type="nucleotide sequence ID" value="NZ_MLFK01000009.1"/>
</dbReference>
<accession>A0A1J7BPF8</accession>
<dbReference type="AlphaFoldDB" id="A0A1J7BPF8"/>
<dbReference type="Gene3D" id="1.10.260.40">
    <property type="entry name" value="lambda repressor-like DNA-binding domains"/>
    <property type="match status" value="1"/>
</dbReference>
<reference evidence="2 3" key="1">
    <citation type="submission" date="2016-10" db="EMBL/GenBank/DDBJ databases">
        <title>Draft Genome Sequence of Rhizobacteria Flavobacterium johnsoniae CI04.</title>
        <authorList>
            <person name="Bravo J.I."/>
            <person name="Lozano G.L."/>
            <person name="Handelsman J."/>
        </authorList>
    </citation>
    <scope>NUCLEOTIDE SEQUENCE [LARGE SCALE GENOMIC DNA]</scope>
    <source>
        <strain evidence="2 3">CI04</strain>
    </source>
</reference>
<keyword evidence="3" id="KW-1185">Reference proteome</keyword>
<feature type="domain" description="HTH cro/C1-type" evidence="1">
    <location>
        <begin position="6"/>
        <end position="60"/>
    </location>
</feature>
<proteinExistence type="predicted"/>
<dbReference type="InterPro" id="IPR001387">
    <property type="entry name" value="Cro/C1-type_HTH"/>
</dbReference>
<dbReference type="InterPro" id="IPR010982">
    <property type="entry name" value="Lambda_DNA-bd_dom_sf"/>
</dbReference>
<dbReference type="PROSITE" id="PS50943">
    <property type="entry name" value="HTH_CROC1"/>
    <property type="match status" value="1"/>
</dbReference>
<evidence type="ECO:0000259" key="1">
    <source>
        <dbReference type="PROSITE" id="PS50943"/>
    </source>
</evidence>
<comment type="caution">
    <text evidence="2">The sequence shown here is derived from an EMBL/GenBank/DDBJ whole genome shotgun (WGS) entry which is preliminary data.</text>
</comment>